<dbReference type="EMBL" id="JAVDVY010000001">
    <property type="protein sequence ID" value="MDR7133728.1"/>
    <property type="molecule type" value="Genomic_DNA"/>
</dbReference>
<sequence>MFWLGALLSTVGGLWLVVNAFRSSGVLWGLGSLLVPFVAQIYGVLNFAENKIPLLLSVVGIAMFFMGYGSYVEQMQAMQAAAEAMPQ</sequence>
<proteinExistence type="predicted"/>
<gene>
    <name evidence="2" type="ORF">J2X06_000912</name>
</gene>
<dbReference type="RefSeq" id="WP_310058862.1">
    <property type="nucleotide sequence ID" value="NZ_JAVDVY010000001.1"/>
</dbReference>
<feature type="transmembrane region" description="Helical" evidence="1">
    <location>
        <begin position="54"/>
        <end position="71"/>
    </location>
</feature>
<organism evidence="2 3">
    <name type="scientific">Lysobacter niastensis</name>
    <dbReference type="NCBI Taxonomy" id="380629"/>
    <lineage>
        <taxon>Bacteria</taxon>
        <taxon>Pseudomonadati</taxon>
        <taxon>Pseudomonadota</taxon>
        <taxon>Gammaproteobacteria</taxon>
        <taxon>Lysobacterales</taxon>
        <taxon>Lysobacteraceae</taxon>
        <taxon>Lysobacter</taxon>
    </lineage>
</organism>
<comment type="caution">
    <text evidence="2">The sequence shown here is derived from an EMBL/GenBank/DDBJ whole genome shotgun (WGS) entry which is preliminary data.</text>
</comment>
<keyword evidence="1" id="KW-0812">Transmembrane</keyword>
<evidence type="ECO:0000313" key="2">
    <source>
        <dbReference type="EMBL" id="MDR7133728.1"/>
    </source>
</evidence>
<dbReference type="Proteomes" id="UP001251524">
    <property type="component" value="Unassembled WGS sequence"/>
</dbReference>
<reference evidence="2 3" key="1">
    <citation type="submission" date="2023-07" db="EMBL/GenBank/DDBJ databases">
        <title>Sorghum-associated microbial communities from plants grown in Nebraska, USA.</title>
        <authorList>
            <person name="Schachtman D."/>
        </authorList>
    </citation>
    <scope>NUCLEOTIDE SEQUENCE [LARGE SCALE GENOMIC DNA]</scope>
    <source>
        <strain evidence="2 3">BE198</strain>
    </source>
</reference>
<evidence type="ECO:0000256" key="1">
    <source>
        <dbReference type="SAM" id="Phobius"/>
    </source>
</evidence>
<evidence type="ECO:0000313" key="3">
    <source>
        <dbReference type="Proteomes" id="UP001251524"/>
    </source>
</evidence>
<name>A0ABU1W813_9GAMM</name>
<keyword evidence="3" id="KW-1185">Reference proteome</keyword>
<keyword evidence="1" id="KW-0472">Membrane</keyword>
<keyword evidence="1" id="KW-1133">Transmembrane helix</keyword>
<protein>
    <submittedName>
        <fullName evidence="2">Uncharacterized protein</fullName>
    </submittedName>
</protein>
<accession>A0ABU1W813</accession>
<feature type="transmembrane region" description="Helical" evidence="1">
    <location>
        <begin position="30"/>
        <end position="47"/>
    </location>
</feature>